<dbReference type="EMBL" id="SHKL01000001">
    <property type="protein sequence ID" value="RZT86391.1"/>
    <property type="molecule type" value="Genomic_DNA"/>
</dbReference>
<keyword evidence="5 7" id="KW-1133">Transmembrane helix</keyword>
<evidence type="ECO:0000256" key="4">
    <source>
        <dbReference type="ARBA" id="ARBA00022692"/>
    </source>
</evidence>
<feature type="transmembrane region" description="Helical" evidence="7">
    <location>
        <begin position="174"/>
        <end position="197"/>
    </location>
</feature>
<dbReference type="AlphaFoldDB" id="A0A4Q7UZE3"/>
<evidence type="ECO:0000256" key="7">
    <source>
        <dbReference type="SAM" id="Phobius"/>
    </source>
</evidence>
<dbReference type="InterPro" id="IPR011701">
    <property type="entry name" value="MFS"/>
</dbReference>
<feature type="transmembrane region" description="Helical" evidence="7">
    <location>
        <begin position="218"/>
        <end position="240"/>
    </location>
</feature>
<feature type="transmembrane region" description="Helical" evidence="7">
    <location>
        <begin position="20"/>
        <end position="40"/>
    </location>
</feature>
<feature type="transmembrane region" description="Helical" evidence="7">
    <location>
        <begin position="255"/>
        <end position="275"/>
    </location>
</feature>
<dbReference type="Proteomes" id="UP000291591">
    <property type="component" value="Unassembled WGS sequence"/>
</dbReference>
<dbReference type="InterPro" id="IPR036259">
    <property type="entry name" value="MFS_trans_sf"/>
</dbReference>
<dbReference type="RefSeq" id="WP_242623138.1">
    <property type="nucleotide sequence ID" value="NZ_SHKL01000001.1"/>
</dbReference>
<accession>A0A4Q7UZE3</accession>
<keyword evidence="3" id="KW-1003">Cell membrane</keyword>
<dbReference type="PANTHER" id="PTHR23517:SF13">
    <property type="entry name" value="MAJOR FACILITATOR SUPERFAMILY MFS_1"/>
    <property type="match status" value="1"/>
</dbReference>
<dbReference type="Gene3D" id="1.20.1250.20">
    <property type="entry name" value="MFS general substrate transporter like domains"/>
    <property type="match status" value="1"/>
</dbReference>
<feature type="domain" description="Major facilitator superfamily (MFS) profile" evidence="8">
    <location>
        <begin position="13"/>
        <end position="401"/>
    </location>
</feature>
<evidence type="ECO:0000313" key="9">
    <source>
        <dbReference type="EMBL" id="RZT86391.1"/>
    </source>
</evidence>
<evidence type="ECO:0000256" key="5">
    <source>
        <dbReference type="ARBA" id="ARBA00022989"/>
    </source>
</evidence>
<evidence type="ECO:0000256" key="6">
    <source>
        <dbReference type="ARBA" id="ARBA00023136"/>
    </source>
</evidence>
<feature type="transmembrane region" description="Helical" evidence="7">
    <location>
        <begin position="348"/>
        <end position="370"/>
    </location>
</feature>
<comment type="subcellular location">
    <subcellularLocation>
        <location evidence="1">Cell membrane</location>
        <topology evidence="1">Multi-pass membrane protein</topology>
    </subcellularLocation>
</comment>
<feature type="transmembrane region" description="Helical" evidence="7">
    <location>
        <begin position="84"/>
        <end position="107"/>
    </location>
</feature>
<evidence type="ECO:0000256" key="1">
    <source>
        <dbReference type="ARBA" id="ARBA00004651"/>
    </source>
</evidence>
<gene>
    <name evidence="9" type="ORF">EV383_3286</name>
</gene>
<name>A0A4Q7UZE3_PSEST</name>
<dbReference type="PROSITE" id="PS50850">
    <property type="entry name" value="MFS"/>
    <property type="match status" value="1"/>
</dbReference>
<comment type="caution">
    <text evidence="9">The sequence shown here is derived from an EMBL/GenBank/DDBJ whole genome shotgun (WGS) entry which is preliminary data.</text>
</comment>
<sequence>MRASSKEDPIPRLPQGPAFAGLVVTFTVVMLGATLPTPMYSLYQRELGFSPVVQTVIFAVYAVGVLGTLLLCGRWSDQIGRRPMLLAGVAFSLVSSVVFLVAGPVWVLLVGRLLSGVSAGIFAGAATAAVIEAAPEAWKSRGSAVATAANTGGLGLGPILAGLAVQFLPAPLHLSFAVHAVAVALCGALVLLAPETVTRAEHPRLRPQTLAVPAEVRAVFASASTAGFAGFAVLGLFTAISPRIVSEVIGDPNHAVAGLMSFLLLGASAAAQLALRRTDVDRTLNLGCVLLIVGILLVGLSVATASFVELVIGALVAGVGQGMTFSKGLAAVNARVDPAQRAAVTSSYFVVLYVAISLPVVGVGAASMAWGLETAGIVFCIAVAVLAAVALTALLVLQRRSAHQPDAVRG</sequence>
<dbReference type="GO" id="GO:0022857">
    <property type="term" value="F:transmembrane transporter activity"/>
    <property type="evidence" value="ECO:0007669"/>
    <property type="project" value="InterPro"/>
</dbReference>
<evidence type="ECO:0000256" key="3">
    <source>
        <dbReference type="ARBA" id="ARBA00022475"/>
    </source>
</evidence>
<feature type="transmembrane region" description="Helical" evidence="7">
    <location>
        <begin position="287"/>
        <end position="308"/>
    </location>
</feature>
<keyword evidence="6 7" id="KW-0472">Membrane</keyword>
<dbReference type="SUPFAM" id="SSF103473">
    <property type="entry name" value="MFS general substrate transporter"/>
    <property type="match status" value="1"/>
</dbReference>
<dbReference type="InterPro" id="IPR020846">
    <property type="entry name" value="MFS_dom"/>
</dbReference>
<protein>
    <submittedName>
        <fullName evidence="9">Putative MFS family arabinose efflux permease</fullName>
    </submittedName>
</protein>
<proteinExistence type="predicted"/>
<feature type="transmembrane region" description="Helical" evidence="7">
    <location>
        <begin position="376"/>
        <end position="397"/>
    </location>
</feature>
<keyword evidence="4 7" id="KW-0812">Transmembrane</keyword>
<feature type="transmembrane region" description="Helical" evidence="7">
    <location>
        <begin position="113"/>
        <end position="131"/>
    </location>
</feature>
<organism evidence="9 10">
    <name type="scientific">Pseudonocardia sediminis</name>
    <dbReference type="NCBI Taxonomy" id="1397368"/>
    <lineage>
        <taxon>Bacteria</taxon>
        <taxon>Bacillati</taxon>
        <taxon>Actinomycetota</taxon>
        <taxon>Actinomycetes</taxon>
        <taxon>Pseudonocardiales</taxon>
        <taxon>Pseudonocardiaceae</taxon>
        <taxon>Pseudonocardia</taxon>
    </lineage>
</organism>
<dbReference type="PANTHER" id="PTHR23517">
    <property type="entry name" value="RESISTANCE PROTEIN MDTM, PUTATIVE-RELATED-RELATED"/>
    <property type="match status" value="1"/>
</dbReference>
<dbReference type="Pfam" id="PF07690">
    <property type="entry name" value="MFS_1"/>
    <property type="match status" value="1"/>
</dbReference>
<evidence type="ECO:0000256" key="2">
    <source>
        <dbReference type="ARBA" id="ARBA00022448"/>
    </source>
</evidence>
<feature type="transmembrane region" description="Helical" evidence="7">
    <location>
        <begin position="52"/>
        <end position="72"/>
    </location>
</feature>
<evidence type="ECO:0000313" key="10">
    <source>
        <dbReference type="Proteomes" id="UP000291591"/>
    </source>
</evidence>
<keyword evidence="10" id="KW-1185">Reference proteome</keyword>
<dbReference type="GO" id="GO:0005886">
    <property type="term" value="C:plasma membrane"/>
    <property type="evidence" value="ECO:0007669"/>
    <property type="project" value="UniProtKB-SubCell"/>
</dbReference>
<dbReference type="InterPro" id="IPR050171">
    <property type="entry name" value="MFS_Transporters"/>
</dbReference>
<keyword evidence="2" id="KW-0813">Transport</keyword>
<feature type="transmembrane region" description="Helical" evidence="7">
    <location>
        <begin position="314"/>
        <end position="336"/>
    </location>
</feature>
<evidence type="ECO:0000259" key="8">
    <source>
        <dbReference type="PROSITE" id="PS50850"/>
    </source>
</evidence>
<feature type="transmembrane region" description="Helical" evidence="7">
    <location>
        <begin position="143"/>
        <end position="168"/>
    </location>
</feature>
<reference evidence="9 10" key="1">
    <citation type="submission" date="2019-02" db="EMBL/GenBank/DDBJ databases">
        <title>Sequencing the genomes of 1000 actinobacteria strains.</title>
        <authorList>
            <person name="Klenk H.-P."/>
        </authorList>
    </citation>
    <scope>NUCLEOTIDE SEQUENCE [LARGE SCALE GENOMIC DNA]</scope>
    <source>
        <strain evidence="9 10">DSM 45779</strain>
    </source>
</reference>